<organism evidence="2 3">
    <name type="scientific">Glomus cerebriforme</name>
    <dbReference type="NCBI Taxonomy" id="658196"/>
    <lineage>
        <taxon>Eukaryota</taxon>
        <taxon>Fungi</taxon>
        <taxon>Fungi incertae sedis</taxon>
        <taxon>Mucoromycota</taxon>
        <taxon>Glomeromycotina</taxon>
        <taxon>Glomeromycetes</taxon>
        <taxon>Glomerales</taxon>
        <taxon>Glomeraceae</taxon>
        <taxon>Glomus</taxon>
    </lineage>
</organism>
<dbReference type="Proteomes" id="UP000265703">
    <property type="component" value="Unassembled WGS sequence"/>
</dbReference>
<name>A0A397SHE6_9GLOM</name>
<accession>A0A397SHE6</accession>
<evidence type="ECO:0000313" key="3">
    <source>
        <dbReference type="Proteomes" id="UP000265703"/>
    </source>
</evidence>
<evidence type="ECO:0000313" key="2">
    <source>
        <dbReference type="EMBL" id="RIA83387.1"/>
    </source>
</evidence>
<gene>
    <name evidence="2" type="ORF">C1645_833899</name>
</gene>
<proteinExistence type="predicted"/>
<feature type="compositionally biased region" description="Low complexity" evidence="1">
    <location>
        <begin position="153"/>
        <end position="167"/>
    </location>
</feature>
<feature type="compositionally biased region" description="Basic residues" evidence="1">
    <location>
        <begin position="1"/>
        <end position="11"/>
    </location>
</feature>
<evidence type="ECO:0000256" key="1">
    <source>
        <dbReference type="SAM" id="MobiDB-lite"/>
    </source>
</evidence>
<dbReference type="EMBL" id="QKYT01000576">
    <property type="protein sequence ID" value="RIA83387.1"/>
    <property type="molecule type" value="Genomic_DNA"/>
</dbReference>
<dbReference type="AlphaFoldDB" id="A0A397SHE6"/>
<feature type="compositionally biased region" description="Polar residues" evidence="1">
    <location>
        <begin position="110"/>
        <end position="133"/>
    </location>
</feature>
<sequence length="348" mass="39093">MSPMRSSKKRAMEKLATSNTNKRGCKKKEEIVISDDDLDNLLTNTDNNVSQNKNDSDSNILNDGNGQHEDNNQNNSQICQNDSNGQNNGQSNDDGQNNGQSNDDEAAEVGTNNQNSRPNILQSGLTNTTSLRMSSHDSRSNRQTPNDILSNQIIPSRTDSRSSSHISNDYIPSRTCNSRFNSYILNDYTPSNRSVNQVTPSRTLSRENSLTDYLTRNKFGFLDRNFRIMSEKSTFDYMPSNGIRSSIPKANSPFDYVSSNRTASRLTPLGRKIIPSPFNEMITYQLCFDNKITEEFTIGDGLDMATEGSQTVTAISNRFSILPQEDKKKTNLNFLEELVSFSMYPKFT</sequence>
<dbReference type="OrthoDB" id="2492228at2759"/>
<feature type="compositionally biased region" description="Low complexity" evidence="1">
    <location>
        <begin position="80"/>
        <end position="101"/>
    </location>
</feature>
<reference evidence="2 3" key="1">
    <citation type="submission" date="2018-06" db="EMBL/GenBank/DDBJ databases">
        <title>Comparative genomics reveals the genomic features of Rhizophagus irregularis, R. cerebriforme, R. diaphanum and Gigaspora rosea, and their symbiotic lifestyle signature.</title>
        <authorList>
            <person name="Morin E."/>
            <person name="San Clemente H."/>
            <person name="Chen E.C.H."/>
            <person name="De La Providencia I."/>
            <person name="Hainaut M."/>
            <person name="Kuo A."/>
            <person name="Kohler A."/>
            <person name="Murat C."/>
            <person name="Tang N."/>
            <person name="Roy S."/>
            <person name="Loubradou J."/>
            <person name="Henrissat B."/>
            <person name="Grigoriev I.V."/>
            <person name="Corradi N."/>
            <person name="Roux C."/>
            <person name="Martin F.M."/>
        </authorList>
    </citation>
    <scope>NUCLEOTIDE SEQUENCE [LARGE SCALE GENOMIC DNA]</scope>
    <source>
        <strain evidence="2 3">DAOM 227022</strain>
    </source>
</reference>
<feature type="compositionally biased region" description="Polar residues" evidence="1">
    <location>
        <begin position="141"/>
        <end position="152"/>
    </location>
</feature>
<keyword evidence="3" id="KW-1185">Reference proteome</keyword>
<protein>
    <submittedName>
        <fullName evidence="2">Uncharacterized protein</fullName>
    </submittedName>
</protein>
<feature type="compositionally biased region" description="Polar residues" evidence="1">
    <location>
        <begin position="49"/>
        <end position="65"/>
    </location>
</feature>
<comment type="caution">
    <text evidence="2">The sequence shown here is derived from an EMBL/GenBank/DDBJ whole genome shotgun (WGS) entry which is preliminary data.</text>
</comment>
<feature type="region of interest" description="Disordered" evidence="1">
    <location>
        <begin position="1"/>
        <end position="170"/>
    </location>
</feature>